<accession>A0A430J5K9</accession>
<feature type="transmembrane region" description="Helical" evidence="1">
    <location>
        <begin position="231"/>
        <end position="249"/>
    </location>
</feature>
<gene>
    <name evidence="2" type="ORF">EJQ19_29185</name>
</gene>
<feature type="transmembrane region" description="Helical" evidence="1">
    <location>
        <begin position="326"/>
        <end position="346"/>
    </location>
</feature>
<keyword evidence="3" id="KW-1185">Reference proteome</keyword>
<dbReference type="SUPFAM" id="SSF103473">
    <property type="entry name" value="MFS general substrate transporter"/>
    <property type="match status" value="2"/>
</dbReference>
<dbReference type="EMBL" id="RXHU01000115">
    <property type="protein sequence ID" value="RTE02561.1"/>
    <property type="molecule type" value="Genomic_DNA"/>
</dbReference>
<name>A0A430J5K9_9BACL</name>
<feature type="transmembrane region" description="Helical" evidence="1">
    <location>
        <begin position="154"/>
        <end position="174"/>
    </location>
</feature>
<dbReference type="PANTHER" id="PTHR23520:SF5">
    <property type="entry name" value="TRANSPORTER, PUTATIVE (AFU_ORTHOLOGUE AFUA_3G04000)-RELATED"/>
    <property type="match status" value="1"/>
</dbReference>
<keyword evidence="1" id="KW-0472">Membrane</keyword>
<feature type="transmembrane region" description="Helical" evidence="1">
    <location>
        <begin position="299"/>
        <end position="320"/>
    </location>
</feature>
<dbReference type="OrthoDB" id="9810492at2"/>
<feature type="transmembrane region" description="Helical" evidence="1">
    <location>
        <begin position="381"/>
        <end position="397"/>
    </location>
</feature>
<evidence type="ECO:0008006" key="4">
    <source>
        <dbReference type="Google" id="ProtNLM"/>
    </source>
</evidence>
<feature type="transmembrane region" description="Helical" evidence="1">
    <location>
        <begin position="54"/>
        <end position="75"/>
    </location>
</feature>
<feature type="transmembrane region" description="Helical" evidence="1">
    <location>
        <begin position="417"/>
        <end position="436"/>
    </location>
</feature>
<feature type="transmembrane region" description="Helical" evidence="1">
    <location>
        <begin position="87"/>
        <end position="106"/>
    </location>
</feature>
<dbReference type="Gene3D" id="1.20.1250.20">
    <property type="entry name" value="MFS general substrate transporter like domains"/>
    <property type="match status" value="2"/>
</dbReference>
<feature type="transmembrane region" description="Helical" evidence="1">
    <location>
        <begin position="358"/>
        <end position="375"/>
    </location>
</feature>
<keyword evidence="1" id="KW-0812">Transmembrane</keyword>
<dbReference type="RefSeq" id="WP_126144760.1">
    <property type="nucleotide sequence ID" value="NZ_RXHU01000115.1"/>
</dbReference>
<dbReference type="Proteomes" id="UP000276128">
    <property type="component" value="Unassembled WGS sequence"/>
</dbReference>
<evidence type="ECO:0000313" key="3">
    <source>
        <dbReference type="Proteomes" id="UP000276128"/>
    </source>
</evidence>
<evidence type="ECO:0000256" key="1">
    <source>
        <dbReference type="SAM" id="Phobius"/>
    </source>
</evidence>
<comment type="caution">
    <text evidence="2">The sequence shown here is derived from an EMBL/GenBank/DDBJ whole genome shotgun (WGS) entry which is preliminary data.</text>
</comment>
<dbReference type="PANTHER" id="PTHR23520">
    <property type="entry name" value="TRANSPORTER, PUTATIVE (AFU_ORTHOLOGUE AFUA_3G04000)-RELATED"/>
    <property type="match status" value="1"/>
</dbReference>
<reference evidence="2 3" key="1">
    <citation type="submission" date="2018-12" db="EMBL/GenBank/DDBJ databases">
        <title>Bacillus ochoae sp. nov., Paenibacillus whitsoniae sp. nov., Paenibacillus spiritus sp. nov. Isolated from the Mars Exploration Rover during spacecraft assembly.</title>
        <authorList>
            <person name="Seuylemezian A."/>
            <person name="Vaishampayan P."/>
        </authorList>
    </citation>
    <scope>NUCLEOTIDE SEQUENCE [LARGE SCALE GENOMIC DNA]</scope>
    <source>
        <strain evidence="2 3">MER 54</strain>
    </source>
</reference>
<feature type="transmembrane region" description="Helical" evidence="1">
    <location>
        <begin position="186"/>
        <end position="205"/>
    </location>
</feature>
<sequence length="477" mass="50590">MFQLPATSGLLSAWLGPHRDVQRLQLATLLRSVGQGLALVDITLFLKELGWSGGAIGAVLALAGLLRTVLTLFTAELGRLLGAKRCLLLFEGLVLLGAVLAVFFSQQLVLDAAFMLSGLGGGHAGTGGPMAPIERRWLAAYDRKKTGHVYHTNALLSCAGLGAGCLLACLHVVWSGLLPGASGYRPIFLLLVALSAGSLVLLLRLQGGERKVPPPAASQAEPAAGKKANDFALFAGMVLGALIIGGLFALFRRLGWHEVSLYAPIVLFLVLLLIPNLRLLVRRSGASGEAKRTEELKQLVTQLSGVAGGLTSTMTSYWFAVKFEASPGWIGVVMGLSYLAAGGWSYLAPKHAEKIGTVRVVVILHLLAIACLLALPWTTSFWVAALLEIGCTACNLGTRGNRTAMLMEEAPRGKRSLIAKMNYVILRLGAVLWPGAFGKFIDAGRMVAPFYIIGALQLLATYLFAGVYGKGRKPSPM</sequence>
<keyword evidence="1" id="KW-1133">Transmembrane helix</keyword>
<proteinExistence type="predicted"/>
<protein>
    <recommendedName>
        <fullName evidence="4">MFS transporter</fullName>
    </recommendedName>
</protein>
<feature type="transmembrane region" description="Helical" evidence="1">
    <location>
        <begin position="448"/>
        <end position="468"/>
    </location>
</feature>
<feature type="transmembrane region" description="Helical" evidence="1">
    <location>
        <begin position="261"/>
        <end position="279"/>
    </location>
</feature>
<feature type="transmembrane region" description="Helical" evidence="1">
    <location>
        <begin position="112"/>
        <end position="133"/>
    </location>
</feature>
<dbReference type="InterPro" id="IPR036259">
    <property type="entry name" value="MFS_trans_sf"/>
</dbReference>
<evidence type="ECO:0000313" key="2">
    <source>
        <dbReference type="EMBL" id="RTE02561.1"/>
    </source>
</evidence>
<dbReference type="AlphaFoldDB" id="A0A430J5K9"/>
<organism evidence="2 3">
    <name type="scientific">Paenibacillus whitsoniae</name>
    <dbReference type="NCBI Taxonomy" id="2496558"/>
    <lineage>
        <taxon>Bacteria</taxon>
        <taxon>Bacillati</taxon>
        <taxon>Bacillota</taxon>
        <taxon>Bacilli</taxon>
        <taxon>Bacillales</taxon>
        <taxon>Paenibacillaceae</taxon>
        <taxon>Paenibacillus</taxon>
    </lineage>
</organism>